<comment type="caution">
    <text evidence="2">The sequence shown here is derived from an EMBL/GenBank/DDBJ whole genome shotgun (WGS) entry which is preliminary data.</text>
</comment>
<dbReference type="NCBIfam" id="NF005807">
    <property type="entry name" value="PRK07667.1"/>
    <property type="match status" value="1"/>
</dbReference>
<organism evidence="2 3">
    <name type="scientific">Bacillus manliponensis</name>
    <dbReference type="NCBI Taxonomy" id="574376"/>
    <lineage>
        <taxon>Bacteria</taxon>
        <taxon>Bacillati</taxon>
        <taxon>Bacillota</taxon>
        <taxon>Bacilli</taxon>
        <taxon>Bacillales</taxon>
        <taxon>Bacillaceae</taxon>
        <taxon>Bacillus</taxon>
        <taxon>Bacillus cereus group</taxon>
    </lineage>
</organism>
<reference evidence="2 3" key="1">
    <citation type="submission" date="2014-06" db="EMBL/GenBank/DDBJ databases">
        <title>Draft genome sequence of Bacillus manliponensis JCM 15802 (MCCC 1A00708).</title>
        <authorList>
            <person name="Lai Q."/>
            <person name="Liu Y."/>
            <person name="Shao Z."/>
        </authorList>
    </citation>
    <scope>NUCLEOTIDE SEQUENCE [LARGE SCALE GENOMIC DNA]</scope>
    <source>
        <strain evidence="2 3">JCM 15802</strain>
    </source>
</reference>
<keyword evidence="3" id="KW-1185">Reference proteome</keyword>
<accession>A0A073JUF0</accession>
<dbReference type="GO" id="GO:0005524">
    <property type="term" value="F:ATP binding"/>
    <property type="evidence" value="ECO:0007669"/>
    <property type="project" value="InterPro"/>
</dbReference>
<feature type="domain" description="Phosphoribulokinase/uridine kinase" evidence="1">
    <location>
        <begin position="14"/>
        <end position="148"/>
    </location>
</feature>
<name>A0A073JUF0_9BACI</name>
<dbReference type="Gene3D" id="3.40.50.300">
    <property type="entry name" value="P-loop containing nucleotide triphosphate hydrolases"/>
    <property type="match status" value="1"/>
</dbReference>
<dbReference type="InterPro" id="IPR027417">
    <property type="entry name" value="P-loop_NTPase"/>
</dbReference>
<gene>
    <name evidence="2" type="ORF">BAMA_03985</name>
</gene>
<dbReference type="Pfam" id="PF00485">
    <property type="entry name" value="PRK"/>
    <property type="match status" value="1"/>
</dbReference>
<dbReference type="Proteomes" id="UP000027822">
    <property type="component" value="Unassembled WGS sequence"/>
</dbReference>
<dbReference type="GO" id="GO:0004849">
    <property type="term" value="F:uridine kinase activity"/>
    <property type="evidence" value="ECO:0007669"/>
    <property type="project" value="UniProtKB-EC"/>
</dbReference>
<evidence type="ECO:0000313" key="3">
    <source>
        <dbReference type="Proteomes" id="UP000027822"/>
    </source>
</evidence>
<dbReference type="STRING" id="574376.BAMA_03985"/>
<dbReference type="PANTHER" id="PTHR10285">
    <property type="entry name" value="URIDINE KINASE"/>
    <property type="match status" value="1"/>
</dbReference>
<sequence>MQSIPTLQYGEKFILGIDGLSRSGKTTCVKHLGKELEKHEVPYVIFHIDDYIVERNKRYHTGREEWFEYCYLQWDIDWLQDYFFRLLKINNEITLPFYKDETDTHETKCVTLPKTGIIIIEGVFLQREEWKSYFDFVLYLDCPKEKQFLRERKETQQNIKKFQERYWKAEEYYIQAVSPAKVANLVLHG</sequence>
<dbReference type="eggNOG" id="COG0572">
    <property type="taxonomic scope" value="Bacteria"/>
</dbReference>
<dbReference type="SUPFAM" id="SSF52540">
    <property type="entry name" value="P-loop containing nucleoside triphosphate hydrolases"/>
    <property type="match status" value="1"/>
</dbReference>
<dbReference type="InterPro" id="IPR006083">
    <property type="entry name" value="PRK/URK"/>
</dbReference>
<proteinExistence type="predicted"/>
<dbReference type="RefSeq" id="WP_034640480.1">
    <property type="nucleotide sequence ID" value="NZ_CBCSJC010000017.1"/>
</dbReference>
<evidence type="ECO:0000259" key="1">
    <source>
        <dbReference type="Pfam" id="PF00485"/>
    </source>
</evidence>
<dbReference type="AlphaFoldDB" id="A0A073JUF0"/>
<dbReference type="EC" id="2.7.1.48" evidence="2"/>
<keyword evidence="2" id="KW-0418">Kinase</keyword>
<evidence type="ECO:0000313" key="2">
    <source>
        <dbReference type="EMBL" id="KEK18674.1"/>
    </source>
</evidence>
<keyword evidence="2" id="KW-0808">Transferase</keyword>
<protein>
    <submittedName>
        <fullName evidence="2">Uridine kinase</fullName>
        <ecNumber evidence="2">2.7.1.48</ecNumber>
    </submittedName>
</protein>
<dbReference type="EMBL" id="JOTN01000012">
    <property type="protein sequence ID" value="KEK18674.1"/>
    <property type="molecule type" value="Genomic_DNA"/>
</dbReference>